<evidence type="ECO:0000313" key="3">
    <source>
        <dbReference type="EMBL" id="KAF1830862.1"/>
    </source>
</evidence>
<dbReference type="PROSITE" id="PS00028">
    <property type="entry name" value="ZINC_FINGER_C2H2_1"/>
    <property type="match status" value="1"/>
</dbReference>
<dbReference type="SUPFAM" id="SSF57667">
    <property type="entry name" value="beta-beta-alpha zinc fingers"/>
    <property type="match status" value="1"/>
</dbReference>
<proteinExistence type="predicted"/>
<protein>
    <recommendedName>
        <fullName evidence="2">C2H2-type domain-containing protein</fullName>
    </recommendedName>
</protein>
<name>A0A6A5K8A3_9PLEO</name>
<feature type="region of interest" description="Disordered" evidence="1">
    <location>
        <begin position="197"/>
        <end position="219"/>
    </location>
</feature>
<dbReference type="SMART" id="SM00355">
    <property type="entry name" value="ZnF_C2H2"/>
    <property type="match status" value="3"/>
</dbReference>
<evidence type="ECO:0000313" key="4">
    <source>
        <dbReference type="Proteomes" id="UP000800040"/>
    </source>
</evidence>
<feature type="compositionally biased region" description="Acidic residues" evidence="1">
    <location>
        <begin position="270"/>
        <end position="279"/>
    </location>
</feature>
<feature type="domain" description="C2H2-type" evidence="2">
    <location>
        <begin position="10"/>
        <end position="32"/>
    </location>
</feature>
<dbReference type="InterPro" id="IPR013087">
    <property type="entry name" value="Znf_C2H2_type"/>
</dbReference>
<evidence type="ECO:0000256" key="1">
    <source>
        <dbReference type="SAM" id="MobiDB-lite"/>
    </source>
</evidence>
<dbReference type="AlphaFoldDB" id="A0A6A5K8A3"/>
<accession>A0A6A5K8A3</accession>
<feature type="region of interest" description="Disordered" evidence="1">
    <location>
        <begin position="241"/>
        <end position="294"/>
    </location>
</feature>
<dbReference type="GO" id="GO:0030687">
    <property type="term" value="C:preribosome, large subunit precursor"/>
    <property type="evidence" value="ECO:0007669"/>
    <property type="project" value="TreeGrafter"/>
</dbReference>
<gene>
    <name evidence="3" type="ORF">BDW02DRAFT_79449</name>
</gene>
<dbReference type="OrthoDB" id="19329at2759"/>
<dbReference type="EMBL" id="ML975381">
    <property type="protein sequence ID" value="KAF1830862.1"/>
    <property type="molecule type" value="Genomic_DNA"/>
</dbReference>
<dbReference type="Proteomes" id="UP000800040">
    <property type="component" value="Unassembled WGS sequence"/>
</dbReference>
<keyword evidence="4" id="KW-1185">Reference proteome</keyword>
<reference evidence="3" key="1">
    <citation type="submission" date="2020-01" db="EMBL/GenBank/DDBJ databases">
        <authorList>
            <consortium name="DOE Joint Genome Institute"/>
            <person name="Haridas S."/>
            <person name="Albert R."/>
            <person name="Binder M."/>
            <person name="Bloem J."/>
            <person name="Labutti K."/>
            <person name="Salamov A."/>
            <person name="Andreopoulos B."/>
            <person name="Baker S.E."/>
            <person name="Barry K."/>
            <person name="Bills G."/>
            <person name="Bluhm B.H."/>
            <person name="Cannon C."/>
            <person name="Castanera R."/>
            <person name="Culley D.E."/>
            <person name="Daum C."/>
            <person name="Ezra D."/>
            <person name="Gonzalez J.B."/>
            <person name="Henrissat B."/>
            <person name="Kuo A."/>
            <person name="Liang C."/>
            <person name="Lipzen A."/>
            <person name="Lutzoni F."/>
            <person name="Magnuson J."/>
            <person name="Mondo S."/>
            <person name="Nolan M."/>
            <person name="Ohm R."/>
            <person name="Pangilinan J."/>
            <person name="Park H.-J."/>
            <person name="Ramirez L."/>
            <person name="Alfaro M."/>
            <person name="Sun H."/>
            <person name="Tritt A."/>
            <person name="Yoshinaga Y."/>
            <person name="Zwiers L.-H."/>
            <person name="Turgeon B.G."/>
            <person name="Goodwin S.B."/>
            <person name="Spatafora J.W."/>
            <person name="Crous P.W."/>
            <person name="Grigoriev I.V."/>
        </authorList>
    </citation>
    <scope>NUCLEOTIDE SEQUENCE</scope>
    <source>
        <strain evidence="3">P77</strain>
    </source>
</reference>
<feature type="compositionally biased region" description="Basic and acidic residues" evidence="1">
    <location>
        <begin position="254"/>
        <end position="265"/>
    </location>
</feature>
<organism evidence="3 4">
    <name type="scientific">Decorospora gaudefroyi</name>
    <dbReference type="NCBI Taxonomy" id="184978"/>
    <lineage>
        <taxon>Eukaryota</taxon>
        <taxon>Fungi</taxon>
        <taxon>Dikarya</taxon>
        <taxon>Ascomycota</taxon>
        <taxon>Pezizomycotina</taxon>
        <taxon>Dothideomycetes</taxon>
        <taxon>Pleosporomycetidae</taxon>
        <taxon>Pleosporales</taxon>
        <taxon>Pleosporineae</taxon>
        <taxon>Pleosporaceae</taxon>
        <taxon>Decorospora</taxon>
    </lineage>
</organism>
<dbReference type="PANTHER" id="PTHR13182:SF8">
    <property type="entry name" value="CYTOPLASMIC 60S SUBUNIT BIOGENESIS FACTOR ZNF622"/>
    <property type="match status" value="1"/>
</dbReference>
<dbReference type="InterPro" id="IPR041661">
    <property type="entry name" value="ZN622/Rei1/Reh1_Znf-C2H2"/>
</dbReference>
<evidence type="ECO:0000259" key="2">
    <source>
        <dbReference type="PROSITE" id="PS00028"/>
    </source>
</evidence>
<feature type="compositionally biased region" description="Polar residues" evidence="1">
    <location>
        <begin position="82"/>
        <end position="93"/>
    </location>
</feature>
<sequence length="356" mass="39838">MTSKTRAFPCNTCSITFTNSEQQRSHMRQPWHICNLRRRVAGLPALSHEAYNSAQTGSHETTHGQKTSDVEHEKRLQIPSYDANSKRGSNSQGRPDAEHASPPTQCLFCNLNSDSLNANMDHMSSQHGLFIPSPSKLSNTESFLGYLATLIFEYKECLYCGQEKSTVDGVQTHMRDRGHCMINMDAESELLDFWDLSDSEDDDESSVPKSGGATKLSDTEMRLPSGVVIHARADAGTQLRVKPSLAQSRIKGSQQRDKRRAERRAITVGEDQEMQAEGEEQSRPSARNNNNDRRVAVRGEMGLVGVSESQRRALQVTEKKMKRREAVAKAAQRYAAEQEPVKTKYYKTEAPIYQAG</sequence>
<feature type="compositionally biased region" description="Basic and acidic residues" evidence="1">
    <location>
        <begin position="60"/>
        <end position="76"/>
    </location>
</feature>
<dbReference type="PANTHER" id="PTHR13182">
    <property type="entry name" value="ZINC FINGER PROTEIN 622"/>
    <property type="match status" value="1"/>
</dbReference>
<feature type="region of interest" description="Disordered" evidence="1">
    <location>
        <begin position="52"/>
        <end position="101"/>
    </location>
</feature>
<dbReference type="InterPro" id="IPR040025">
    <property type="entry name" value="Znf622/Rei1/Reh1"/>
</dbReference>
<dbReference type="Pfam" id="PF12756">
    <property type="entry name" value="zf-C2H2_2"/>
    <property type="match status" value="1"/>
</dbReference>
<dbReference type="GO" id="GO:0042273">
    <property type="term" value="P:ribosomal large subunit biogenesis"/>
    <property type="evidence" value="ECO:0007669"/>
    <property type="project" value="TreeGrafter"/>
</dbReference>
<dbReference type="InterPro" id="IPR036236">
    <property type="entry name" value="Znf_C2H2_sf"/>
</dbReference>